<dbReference type="Pfam" id="PF01478">
    <property type="entry name" value="Peptidase_A24"/>
    <property type="match status" value="1"/>
</dbReference>
<accession>S5SUQ6</accession>
<keyword evidence="1" id="KW-0472">Membrane</keyword>
<gene>
    <name evidence="3" type="ORF">B841_07280</name>
</gene>
<evidence type="ECO:0000313" key="3">
    <source>
        <dbReference type="EMBL" id="AGS34929.1"/>
    </source>
</evidence>
<dbReference type="STRING" id="1224163.B841_07280"/>
<feature type="transmembrane region" description="Helical" evidence="1">
    <location>
        <begin position="35"/>
        <end position="53"/>
    </location>
</feature>
<evidence type="ECO:0000313" key="4">
    <source>
        <dbReference type="Proteomes" id="UP000015388"/>
    </source>
</evidence>
<protein>
    <recommendedName>
        <fullName evidence="2">Prepilin type IV endopeptidase peptidase domain-containing protein</fullName>
    </recommendedName>
</protein>
<dbReference type="Gene3D" id="1.20.120.1220">
    <property type="match status" value="1"/>
</dbReference>
<dbReference type="GO" id="GO:0016020">
    <property type="term" value="C:membrane"/>
    <property type="evidence" value="ECO:0007669"/>
    <property type="project" value="InterPro"/>
</dbReference>
<dbReference type="AlphaFoldDB" id="S5SUQ6"/>
<dbReference type="RefSeq" id="WP_020934862.1">
    <property type="nucleotide sequence ID" value="NC_021915.1"/>
</dbReference>
<dbReference type="eggNOG" id="COG1989">
    <property type="taxonomic scope" value="Bacteria"/>
</dbReference>
<proteinExistence type="predicted"/>
<organism evidence="3 4">
    <name type="scientific">Corynebacterium maris DSM 45190</name>
    <dbReference type="NCBI Taxonomy" id="1224163"/>
    <lineage>
        <taxon>Bacteria</taxon>
        <taxon>Bacillati</taxon>
        <taxon>Actinomycetota</taxon>
        <taxon>Actinomycetes</taxon>
        <taxon>Mycobacteriales</taxon>
        <taxon>Corynebacteriaceae</taxon>
        <taxon>Corynebacterium</taxon>
    </lineage>
</organism>
<feature type="transmembrane region" description="Helical" evidence="1">
    <location>
        <begin position="123"/>
        <end position="141"/>
    </location>
</feature>
<dbReference type="KEGG" id="cmd:B841_07280"/>
<feature type="transmembrane region" description="Helical" evidence="1">
    <location>
        <begin position="6"/>
        <end position="23"/>
    </location>
</feature>
<feature type="transmembrane region" description="Helical" evidence="1">
    <location>
        <begin position="88"/>
        <end position="117"/>
    </location>
</feature>
<reference evidence="3 4" key="1">
    <citation type="submission" date="2012-11" db="EMBL/GenBank/DDBJ databases">
        <title>The complete genome sequence of Corynebacterium maris Coryn-1 (=DSM 45190).</title>
        <authorList>
            <person name="Schaffert L."/>
            <person name="Albersmeier A."/>
            <person name="Kalinowski J."/>
            <person name="Ruckert C."/>
        </authorList>
    </citation>
    <scope>NUCLEOTIDE SEQUENCE [LARGE SCALE GENOMIC DNA]</scope>
    <source>
        <strain evidence="4">Coryn-1</strain>
    </source>
</reference>
<dbReference type="Proteomes" id="UP000015388">
    <property type="component" value="Chromosome"/>
</dbReference>
<dbReference type="PATRIC" id="fig|1224163.3.peg.1462"/>
<keyword evidence="4" id="KW-1185">Reference proteome</keyword>
<name>S5SUQ6_9CORY</name>
<dbReference type="InterPro" id="IPR000045">
    <property type="entry name" value="Prepilin_IV_endopep_pep"/>
</dbReference>
<dbReference type="GO" id="GO:0004190">
    <property type="term" value="F:aspartic-type endopeptidase activity"/>
    <property type="evidence" value="ECO:0007669"/>
    <property type="project" value="InterPro"/>
</dbReference>
<evidence type="ECO:0000259" key="2">
    <source>
        <dbReference type="Pfam" id="PF01478"/>
    </source>
</evidence>
<keyword evidence="1" id="KW-0812">Transmembrane</keyword>
<dbReference type="EMBL" id="CP003924">
    <property type="protein sequence ID" value="AGS34929.1"/>
    <property type="molecule type" value="Genomic_DNA"/>
</dbReference>
<dbReference type="HOGENOM" id="CLU_057101_11_1_11"/>
<evidence type="ECO:0000256" key="1">
    <source>
        <dbReference type="SAM" id="Phobius"/>
    </source>
</evidence>
<keyword evidence="1" id="KW-1133">Transmembrane helix</keyword>
<feature type="domain" description="Prepilin type IV endopeptidase peptidase" evidence="2">
    <location>
        <begin position="13"/>
        <end position="108"/>
    </location>
</feature>
<feature type="transmembrane region" description="Helical" evidence="1">
    <location>
        <begin position="59"/>
        <end position="76"/>
    </location>
</feature>
<sequence>MWPITALGGAGTVLGAWAGLLVHADLTWRRLPDRLTLPAAAGALVGALLVDPFLLMPGLVWPALYLLVGIIAGGVGGGDLKLAVPLGVLVAAAGGAPAVLAAVFASAAGGAVAGIVSRSKESAHGPAMILAATAVGCWFVTH</sequence>